<gene>
    <name evidence="2" type="ORF">HPLM_LOCUS13632</name>
</gene>
<feature type="compositionally biased region" description="Basic and acidic residues" evidence="1">
    <location>
        <begin position="38"/>
        <end position="48"/>
    </location>
</feature>
<reference evidence="4" key="1">
    <citation type="submission" date="2017-02" db="UniProtKB">
        <authorList>
            <consortium name="WormBaseParasite"/>
        </authorList>
    </citation>
    <scope>IDENTIFICATION</scope>
</reference>
<evidence type="ECO:0000256" key="1">
    <source>
        <dbReference type="SAM" id="MobiDB-lite"/>
    </source>
</evidence>
<keyword evidence="3" id="KW-1185">Reference proteome</keyword>
<protein>
    <submittedName>
        <fullName evidence="2 4">Uncharacterized protein</fullName>
    </submittedName>
</protein>
<evidence type="ECO:0000313" key="2">
    <source>
        <dbReference type="EMBL" id="VDO50034.1"/>
    </source>
</evidence>
<accession>A0A0N4WQE1</accession>
<evidence type="ECO:0000313" key="4">
    <source>
        <dbReference type="WBParaSite" id="HPLM_0001364001-mRNA-1"/>
    </source>
</evidence>
<feature type="compositionally biased region" description="Acidic residues" evidence="1">
    <location>
        <begin position="11"/>
        <end position="37"/>
    </location>
</feature>
<dbReference type="WBParaSite" id="HPLM_0001364001-mRNA-1">
    <property type="protein sequence ID" value="HPLM_0001364001-mRNA-1"/>
    <property type="gene ID" value="HPLM_0001364001"/>
</dbReference>
<dbReference type="AlphaFoldDB" id="A0A0N4WQE1"/>
<sequence>MQCDLPPVGDGDVDDCGDDEDEVDDNNDDVDVDDDDEVGRRWSQHNEDTGTLARRVAVGTARLPRPNQIGIPGIGEMETSP</sequence>
<reference evidence="2 3" key="2">
    <citation type="submission" date="2018-11" db="EMBL/GenBank/DDBJ databases">
        <authorList>
            <consortium name="Pathogen Informatics"/>
        </authorList>
    </citation>
    <scope>NUCLEOTIDE SEQUENCE [LARGE SCALE GENOMIC DNA]</scope>
    <source>
        <strain evidence="2 3">MHpl1</strain>
    </source>
</reference>
<name>A0A0N4WQE1_HAEPC</name>
<organism evidence="4">
    <name type="scientific">Haemonchus placei</name>
    <name type="common">Barber's pole worm</name>
    <dbReference type="NCBI Taxonomy" id="6290"/>
    <lineage>
        <taxon>Eukaryota</taxon>
        <taxon>Metazoa</taxon>
        <taxon>Ecdysozoa</taxon>
        <taxon>Nematoda</taxon>
        <taxon>Chromadorea</taxon>
        <taxon>Rhabditida</taxon>
        <taxon>Rhabditina</taxon>
        <taxon>Rhabditomorpha</taxon>
        <taxon>Strongyloidea</taxon>
        <taxon>Trichostrongylidae</taxon>
        <taxon>Haemonchus</taxon>
    </lineage>
</organism>
<feature type="region of interest" description="Disordered" evidence="1">
    <location>
        <begin position="1"/>
        <end position="48"/>
    </location>
</feature>
<evidence type="ECO:0000313" key="3">
    <source>
        <dbReference type="Proteomes" id="UP000268014"/>
    </source>
</evidence>
<dbReference type="Proteomes" id="UP000268014">
    <property type="component" value="Unassembled WGS sequence"/>
</dbReference>
<dbReference type="EMBL" id="UZAF01018283">
    <property type="protein sequence ID" value="VDO50034.1"/>
    <property type="molecule type" value="Genomic_DNA"/>
</dbReference>
<proteinExistence type="predicted"/>
<dbReference type="OrthoDB" id="10381757at2759"/>
<dbReference type="OMA" id="WSQHNED"/>